<name>A0A9W5S0Z4_9BACL</name>
<accession>A0A9W5S0Z4</accession>
<dbReference type="Proteomes" id="UP000053750">
    <property type="component" value="Unassembled WGS sequence"/>
</dbReference>
<dbReference type="InterPro" id="IPR011009">
    <property type="entry name" value="Kinase-like_dom_sf"/>
</dbReference>
<keyword evidence="1" id="KW-0723">Serine/threonine-protein kinase</keyword>
<sequence length="226" mass="25574">MRTEWTKADKELRLITVTGSEQNEPVVIAGMTEGVQCIGIGTDAAVFTCDSAPGYAFKLYSDIALNKKEIEAGVYERLAGIPYFPHCFGDGRNYLVLSLESGTTLYDCLVQGVPIPEQAILDVEEARALVRSRSLNPRDIHLKNVILQNGRGKVLDVSEYVLEGNDNRWEHLVWAYRLFYKMIEGRKIPVWALEAVKNGYVKLDEADVNLEAYAQRIIRLFPRFMK</sequence>
<gene>
    <name evidence="1" type="ORF">BG53_00375</name>
</gene>
<dbReference type="SUPFAM" id="SSF56112">
    <property type="entry name" value="Protein kinase-like (PK-like)"/>
    <property type="match status" value="1"/>
</dbReference>
<evidence type="ECO:0000313" key="1">
    <source>
        <dbReference type="EMBL" id="EXX89288.1"/>
    </source>
</evidence>
<dbReference type="EMBL" id="JFHU01000101">
    <property type="protein sequence ID" value="EXX89288.1"/>
    <property type="molecule type" value="Genomic_DNA"/>
</dbReference>
<keyword evidence="1" id="KW-0418">Kinase</keyword>
<protein>
    <submittedName>
        <fullName evidence="1">Serine/threonine protein kinase</fullName>
    </submittedName>
</protein>
<comment type="caution">
    <text evidence="1">The sequence shown here is derived from an EMBL/GenBank/DDBJ whole genome shotgun (WGS) entry which is preliminary data.</text>
</comment>
<keyword evidence="2" id="KW-1185">Reference proteome</keyword>
<dbReference type="AlphaFoldDB" id="A0A9W5S0Z4"/>
<proteinExistence type="predicted"/>
<evidence type="ECO:0000313" key="2">
    <source>
        <dbReference type="Proteomes" id="UP000053750"/>
    </source>
</evidence>
<dbReference type="GO" id="GO:0004674">
    <property type="term" value="F:protein serine/threonine kinase activity"/>
    <property type="evidence" value="ECO:0007669"/>
    <property type="project" value="UniProtKB-KW"/>
</dbReference>
<organism evidence="1 2">
    <name type="scientific">Paenibacillus darwinianus</name>
    <dbReference type="NCBI Taxonomy" id="1380763"/>
    <lineage>
        <taxon>Bacteria</taxon>
        <taxon>Bacillati</taxon>
        <taxon>Bacillota</taxon>
        <taxon>Bacilli</taxon>
        <taxon>Bacillales</taxon>
        <taxon>Paenibacillaceae</taxon>
        <taxon>Paenibacillus</taxon>
    </lineage>
</organism>
<keyword evidence="1" id="KW-0808">Transferase</keyword>
<dbReference type="RefSeq" id="WP_036580368.1">
    <property type="nucleotide sequence ID" value="NZ_KK082141.1"/>
</dbReference>
<dbReference type="OrthoDB" id="529320at2"/>
<reference evidence="1 2" key="1">
    <citation type="submission" date="2014-02" db="EMBL/GenBank/DDBJ databases">
        <title>Genome sequence of Paenibacillus darwinianus reveals adaptive mechanisms for survival in Antarctic soils.</title>
        <authorList>
            <person name="Dsouza M."/>
            <person name="Taylor M.W."/>
            <person name="Turner S.J."/>
            <person name="Aislabie J."/>
        </authorList>
    </citation>
    <scope>NUCLEOTIDE SEQUENCE [LARGE SCALE GENOMIC DNA]</scope>
    <source>
        <strain evidence="1 2">CE1</strain>
    </source>
</reference>